<dbReference type="InterPro" id="IPR010730">
    <property type="entry name" value="HET"/>
</dbReference>
<evidence type="ECO:0000259" key="1">
    <source>
        <dbReference type="Pfam" id="PF06985"/>
    </source>
</evidence>
<proteinExistence type="predicted"/>
<dbReference type="PANTHER" id="PTHR24148">
    <property type="entry name" value="ANKYRIN REPEAT DOMAIN-CONTAINING PROTEIN 39 HOMOLOG-RELATED"/>
    <property type="match status" value="1"/>
</dbReference>
<reference evidence="2 3" key="1">
    <citation type="submission" date="2022-09" db="EMBL/GenBank/DDBJ databases">
        <authorList>
            <person name="Palmer J.M."/>
        </authorList>
    </citation>
    <scope>NUCLEOTIDE SEQUENCE [LARGE SCALE GENOMIC DNA]</scope>
    <source>
        <strain evidence="2 3">DSM 7382</strain>
    </source>
</reference>
<protein>
    <recommendedName>
        <fullName evidence="1">Heterokaryon incompatibility domain-containing protein</fullName>
    </recommendedName>
</protein>
<dbReference type="EMBL" id="JASBNA010000019">
    <property type="protein sequence ID" value="KAK7685768.1"/>
    <property type="molecule type" value="Genomic_DNA"/>
</dbReference>
<accession>A0AAW0FXI8</accession>
<dbReference type="Pfam" id="PF11901">
    <property type="entry name" value="DM9"/>
    <property type="match status" value="1"/>
</dbReference>
<dbReference type="InterPro" id="IPR052895">
    <property type="entry name" value="HetReg/Transcr_Mod"/>
</dbReference>
<dbReference type="InterPro" id="IPR006616">
    <property type="entry name" value="DM9_repeat"/>
</dbReference>
<dbReference type="Pfam" id="PF06985">
    <property type="entry name" value="HET"/>
    <property type="match status" value="1"/>
</dbReference>
<name>A0AAW0FXI8_9APHY</name>
<evidence type="ECO:0000313" key="2">
    <source>
        <dbReference type="EMBL" id="KAK7685768.1"/>
    </source>
</evidence>
<dbReference type="AlphaFoldDB" id="A0AAW0FXI8"/>
<evidence type="ECO:0000313" key="3">
    <source>
        <dbReference type="Proteomes" id="UP001385951"/>
    </source>
</evidence>
<keyword evidence="3" id="KW-1185">Reference proteome</keyword>
<sequence>MYNPFFPVSTPSMFRLMDYERFARERTLRIFETPKIPDVPYVALSFLQTETICRLHRRQGCPLSIEKLHQLCSDLSLLNAVLDSTRFVWIDMLCMYRRDFKGSNELVQHIAEVFRSCERCMVCPRGLQYCPLLPYQASQLGVRALLGVLAAPRVDVVGWEDFQKWLSYSGNLTECHYQLLMGIFSYRYPTFFDIYCRDLALWKYVLQIEDPDDENLLLIMILLVRRLKLDLPSLESSVAYFEQEASDPCSQNPTVIALRDALSLVNSDISFTWERIMLSLKIPTVFGPIRGTMGVSYPCSLSRFAYRDDLRTYEIVLTNLTNTSLDTSHVSTPRRFRLLDCERYMIANVLTIRETDSIPKHPYVTLSYPWVGVPLLEEKEETFRVRRGEGGEGDPISIQLLKLVCRLAIMHNAPFLWVDRLCISQLDANDKPWQIHRMCEVYKRCRMCIVLPGGLQRLTDLGEEAPWITRMWTLQEAIVPPSTIVLYSVQPFSHWDPTLWGHQKLNEDSLTAAAYYGPLQDLTSNYMHEDSDTKIRLLGNPSNGYGRLLHEALSSRDHSYKNNNSNYKRYLAIWQSAITRSSDRPQDLLLSTMGIFNIELEEGAQRSQDSVFAAFVKELRKEGFRGVRITAFRDAISHADTSMSTQWRHLIDDIHRSFPLLDGGISPSLDGFPPDRAGLSIFDDDARNQIFLGSALLIEQGKNSESLQPCPVAVATSTSFSCRVMVNGQEKEHDGHWELLPFDPERMEWVSTWKGSLSSNRTPVEGGYETIDPDSAQASLYHALVTLTGPWGKKERFIGKGRKALHLQKGCIYNNDGKKHLVHEDYQILCWKDGECDDDDELRLEEWEEWKSSVSDLESGSGDES</sequence>
<dbReference type="Proteomes" id="UP001385951">
    <property type="component" value="Unassembled WGS sequence"/>
</dbReference>
<gene>
    <name evidence="2" type="ORF">QCA50_011114</name>
</gene>
<feature type="domain" description="Heterokaryon incompatibility" evidence="1">
    <location>
        <begin position="363"/>
        <end position="453"/>
    </location>
</feature>
<organism evidence="2 3">
    <name type="scientific">Cerrena zonata</name>
    <dbReference type="NCBI Taxonomy" id="2478898"/>
    <lineage>
        <taxon>Eukaryota</taxon>
        <taxon>Fungi</taxon>
        <taxon>Dikarya</taxon>
        <taxon>Basidiomycota</taxon>
        <taxon>Agaricomycotina</taxon>
        <taxon>Agaricomycetes</taxon>
        <taxon>Polyporales</taxon>
        <taxon>Cerrenaceae</taxon>
        <taxon>Cerrena</taxon>
    </lineage>
</organism>
<dbReference type="PANTHER" id="PTHR24148:SF73">
    <property type="entry name" value="HET DOMAIN PROTEIN (AFU_ORTHOLOGUE AFUA_8G01020)"/>
    <property type="match status" value="1"/>
</dbReference>
<comment type="caution">
    <text evidence="2">The sequence shown here is derived from an EMBL/GenBank/DDBJ whole genome shotgun (WGS) entry which is preliminary data.</text>
</comment>